<evidence type="ECO:0000256" key="5">
    <source>
        <dbReference type="ARBA" id="ARBA00022723"/>
    </source>
</evidence>
<dbReference type="GO" id="GO:0043137">
    <property type="term" value="P:DNA replication, removal of RNA primer"/>
    <property type="evidence" value="ECO:0007669"/>
    <property type="project" value="TreeGrafter"/>
</dbReference>
<dbReference type="GO" id="GO:0003676">
    <property type="term" value="F:nucleic acid binding"/>
    <property type="evidence" value="ECO:0007669"/>
    <property type="project" value="InterPro"/>
</dbReference>
<comment type="catalytic activity">
    <reaction evidence="1">
        <text>Endonucleolytic cleavage to 5'-phosphomonoester.</text>
        <dbReference type="EC" id="3.1.26.4"/>
    </reaction>
</comment>
<dbReference type="RefSeq" id="XP_037146984.1">
    <property type="nucleotide sequence ID" value="XM_037297783.1"/>
</dbReference>
<dbReference type="PANTHER" id="PTHR10642">
    <property type="entry name" value="RIBONUCLEASE H1"/>
    <property type="match status" value="1"/>
</dbReference>
<comment type="similarity">
    <text evidence="2">Belongs to the RNase H family.</text>
</comment>
<sequence>MTVNPLFGLPPIPHDRADGLRRFYPSSPTAKPEDLYHDSINACTLPGLRFIRNDNSREMLIFIDGACSNNGTPQARAGYGVKLSARNNFGRRLEGNGPETSNRAELRAAIVALGLRIWNGEGFDKVVLACDSEYVVKGISAWVSKWKTNGWRTAQRTPVENRDLWEMLLTALRKQDDRGVMVQFWLIPREDNEADPYAKAGTLAEKEESMSEEQRLTPVNGMDQEIRIGLKGEEGGREDIAKEKDRQQGTASCKVTNEVNHRNGGPLLSLPRELRDEIYGYLLASGHLQVLRTSRQLSQEALESLYPKAIFRMYVNSTDGSRNIKPSENVADQIQNIKIQWDLSDHDCSRNAHELIDFCHKQGEMRMTCHVILLFGVRRAALLNANDISALRSSRVFRNVVLETIIKDSTQEIPSGRRAKMRSRILSMFRVLSDELGLTLGPADHRGDVDARHLVFHPPKMLGTRFDELPPSNTAYSW</sequence>
<evidence type="ECO:0000256" key="2">
    <source>
        <dbReference type="ARBA" id="ARBA00005300"/>
    </source>
</evidence>
<comment type="caution">
    <text evidence="9">The sequence shown here is derived from an EMBL/GenBank/DDBJ whole genome shotgun (WGS) entry which is preliminary data.</text>
</comment>
<dbReference type="Proteomes" id="UP000593566">
    <property type="component" value="Unassembled WGS sequence"/>
</dbReference>
<evidence type="ECO:0000256" key="7">
    <source>
        <dbReference type="ARBA" id="ARBA00022801"/>
    </source>
</evidence>
<dbReference type="InterPro" id="IPR036397">
    <property type="entry name" value="RNaseH_sf"/>
</dbReference>
<evidence type="ECO:0000256" key="4">
    <source>
        <dbReference type="ARBA" id="ARBA00022722"/>
    </source>
</evidence>
<accession>A0A8H6F7I8</accession>
<evidence type="ECO:0000256" key="1">
    <source>
        <dbReference type="ARBA" id="ARBA00000077"/>
    </source>
</evidence>
<keyword evidence="5" id="KW-0479">Metal-binding</keyword>
<dbReference type="EMBL" id="JACCJB010000027">
    <property type="protein sequence ID" value="KAF6217549.1"/>
    <property type="molecule type" value="Genomic_DNA"/>
</dbReference>
<dbReference type="Pfam" id="PF00075">
    <property type="entry name" value="RNase_H"/>
    <property type="match status" value="1"/>
</dbReference>
<dbReference type="InterPro" id="IPR002156">
    <property type="entry name" value="RNaseH_domain"/>
</dbReference>
<dbReference type="SUPFAM" id="SSF53098">
    <property type="entry name" value="Ribonuclease H-like"/>
    <property type="match status" value="1"/>
</dbReference>
<dbReference type="GO" id="GO:0004523">
    <property type="term" value="F:RNA-DNA hybrid ribonuclease activity"/>
    <property type="evidence" value="ECO:0007669"/>
    <property type="project" value="UniProtKB-EC"/>
</dbReference>
<reference evidence="9 10" key="1">
    <citation type="journal article" date="2020" name="Genomics">
        <title>Complete, high-quality genomes from long-read metagenomic sequencing of two wolf lichen thalli reveals enigmatic genome architecture.</title>
        <authorList>
            <person name="McKenzie S.K."/>
            <person name="Walston R.F."/>
            <person name="Allen J.L."/>
        </authorList>
    </citation>
    <scope>NUCLEOTIDE SEQUENCE [LARGE SCALE GENOMIC DNA]</scope>
    <source>
        <strain evidence="9">WasteWater1</strain>
    </source>
</reference>
<dbReference type="PANTHER" id="PTHR10642:SF26">
    <property type="entry name" value="RIBONUCLEASE H1"/>
    <property type="match status" value="1"/>
</dbReference>
<dbReference type="EC" id="3.1.26.4" evidence="3"/>
<dbReference type="CDD" id="cd13934">
    <property type="entry name" value="RNase_H_Dikarya_like"/>
    <property type="match status" value="1"/>
</dbReference>
<protein>
    <recommendedName>
        <fullName evidence="3">ribonuclease H</fullName>
        <ecNumber evidence="3">3.1.26.4</ecNumber>
    </recommendedName>
</protein>
<gene>
    <name evidence="9" type="ORF">HO133_006887</name>
</gene>
<dbReference type="GO" id="GO:0046872">
    <property type="term" value="F:metal ion binding"/>
    <property type="evidence" value="ECO:0007669"/>
    <property type="project" value="UniProtKB-KW"/>
</dbReference>
<dbReference type="Gene3D" id="3.30.420.10">
    <property type="entry name" value="Ribonuclease H-like superfamily/Ribonuclease H"/>
    <property type="match status" value="1"/>
</dbReference>
<evidence type="ECO:0000256" key="6">
    <source>
        <dbReference type="ARBA" id="ARBA00022759"/>
    </source>
</evidence>
<name>A0A8H6F7I8_9LECA</name>
<dbReference type="InterPro" id="IPR050092">
    <property type="entry name" value="RNase_H"/>
</dbReference>
<keyword evidence="4" id="KW-0540">Nuclease</keyword>
<evidence type="ECO:0000313" key="10">
    <source>
        <dbReference type="Proteomes" id="UP000593566"/>
    </source>
</evidence>
<dbReference type="GeneID" id="59335287"/>
<keyword evidence="6" id="KW-0255">Endonuclease</keyword>
<keyword evidence="10" id="KW-1185">Reference proteome</keyword>
<dbReference type="PROSITE" id="PS50879">
    <property type="entry name" value="RNASE_H_1"/>
    <property type="match status" value="1"/>
</dbReference>
<feature type="domain" description="RNase H type-1" evidence="8">
    <location>
        <begin position="55"/>
        <end position="203"/>
    </location>
</feature>
<dbReference type="AlphaFoldDB" id="A0A8H6F7I8"/>
<evidence type="ECO:0000259" key="8">
    <source>
        <dbReference type="PROSITE" id="PS50879"/>
    </source>
</evidence>
<evidence type="ECO:0000256" key="3">
    <source>
        <dbReference type="ARBA" id="ARBA00012180"/>
    </source>
</evidence>
<dbReference type="InterPro" id="IPR012337">
    <property type="entry name" value="RNaseH-like_sf"/>
</dbReference>
<evidence type="ECO:0000313" key="9">
    <source>
        <dbReference type="EMBL" id="KAF6217549.1"/>
    </source>
</evidence>
<organism evidence="9 10">
    <name type="scientific">Letharia lupina</name>
    <dbReference type="NCBI Taxonomy" id="560253"/>
    <lineage>
        <taxon>Eukaryota</taxon>
        <taxon>Fungi</taxon>
        <taxon>Dikarya</taxon>
        <taxon>Ascomycota</taxon>
        <taxon>Pezizomycotina</taxon>
        <taxon>Lecanoromycetes</taxon>
        <taxon>OSLEUM clade</taxon>
        <taxon>Lecanoromycetidae</taxon>
        <taxon>Lecanorales</taxon>
        <taxon>Lecanorineae</taxon>
        <taxon>Parmeliaceae</taxon>
        <taxon>Letharia</taxon>
    </lineage>
</organism>
<proteinExistence type="inferred from homology"/>
<keyword evidence="7" id="KW-0378">Hydrolase</keyword>